<dbReference type="EMBL" id="CP096649">
    <property type="protein sequence ID" value="UQK59015.1"/>
    <property type="molecule type" value="Genomic_DNA"/>
</dbReference>
<accession>A0A9E7DJC5</accession>
<reference evidence="2" key="1">
    <citation type="submission" date="2022-04" db="EMBL/GenBank/DDBJ databases">
        <title>Complete genome sequences of Ezakiella coagulans and Fenollaria massiliensis.</title>
        <authorList>
            <person name="France M.T."/>
            <person name="Clifford J."/>
            <person name="Narina S."/>
            <person name="Rutt L."/>
            <person name="Ravel J."/>
        </authorList>
    </citation>
    <scope>NUCLEOTIDE SEQUENCE</scope>
    <source>
        <strain evidence="2">C0061C2</strain>
    </source>
</reference>
<feature type="transmembrane region" description="Helical" evidence="1">
    <location>
        <begin position="133"/>
        <end position="154"/>
    </location>
</feature>
<name>A0A9E7DJC5_9FIRM</name>
<evidence type="ECO:0000313" key="3">
    <source>
        <dbReference type="Proteomes" id="UP000831151"/>
    </source>
</evidence>
<dbReference type="AlphaFoldDB" id="A0A9E7DJC5"/>
<feature type="transmembrane region" description="Helical" evidence="1">
    <location>
        <begin position="269"/>
        <end position="291"/>
    </location>
</feature>
<sequence length="376" mass="42178">MNENFVYDEFNPKMKGGRASGITEIFQATNSYIKNNIKALLCFALVYIVLIGGFLALNVGSIMQISSETLNIQMRKNNQIDANISGLEDFTNELDDAESFDDVMSSIKNFRDRGGLNDKDLNAFMNITRTSTLMILSFLIMGIAIQLIAIAFVTHVNKWIFKMNRGVKDVTESVFIKFIKGIAITIIFGLISGATAIIFGIISAMTGSYDAIVIIMTLVLALVNFYIGLAGAFAYYLVTTNKYIGIGTCISAAFGIVNRFIFNWIGKMLIIYIGTFVVGGFATLVIALIATGLRAPWVFALAAIPWICATLYSTVYSQMAMCDYTNQYEFRTGRVVRDYDYYDIYEDDGYDYTDKPRRYQDDEARSVDDFYNNLDR</sequence>
<evidence type="ECO:0000313" key="2">
    <source>
        <dbReference type="EMBL" id="UQK59015.1"/>
    </source>
</evidence>
<keyword evidence="1" id="KW-0812">Transmembrane</keyword>
<feature type="transmembrane region" description="Helical" evidence="1">
    <location>
        <begin position="243"/>
        <end position="262"/>
    </location>
</feature>
<feature type="transmembrane region" description="Helical" evidence="1">
    <location>
        <begin position="37"/>
        <end position="57"/>
    </location>
</feature>
<dbReference type="KEGG" id="fms:M1R53_07170"/>
<keyword evidence="1" id="KW-1133">Transmembrane helix</keyword>
<evidence type="ECO:0000256" key="1">
    <source>
        <dbReference type="SAM" id="Phobius"/>
    </source>
</evidence>
<feature type="transmembrane region" description="Helical" evidence="1">
    <location>
        <begin position="211"/>
        <end position="237"/>
    </location>
</feature>
<proteinExistence type="predicted"/>
<keyword evidence="3" id="KW-1185">Reference proteome</keyword>
<dbReference type="Proteomes" id="UP000831151">
    <property type="component" value="Chromosome"/>
</dbReference>
<organism evidence="2 3">
    <name type="scientific">Fenollaria massiliensis</name>
    <dbReference type="NCBI Taxonomy" id="938288"/>
    <lineage>
        <taxon>Bacteria</taxon>
        <taxon>Bacillati</taxon>
        <taxon>Bacillota</taxon>
        <taxon>Clostridia</taxon>
        <taxon>Eubacteriales</taxon>
        <taxon>Fenollaria</taxon>
    </lineage>
</organism>
<feature type="transmembrane region" description="Helical" evidence="1">
    <location>
        <begin position="174"/>
        <end position="199"/>
    </location>
</feature>
<protein>
    <submittedName>
        <fullName evidence="2">Uncharacterized protein</fullName>
    </submittedName>
</protein>
<keyword evidence="1" id="KW-0472">Membrane</keyword>
<feature type="transmembrane region" description="Helical" evidence="1">
    <location>
        <begin position="297"/>
        <end position="315"/>
    </location>
</feature>
<dbReference type="RefSeq" id="WP_249242536.1">
    <property type="nucleotide sequence ID" value="NZ_CP096649.1"/>
</dbReference>
<gene>
    <name evidence="2" type="ORF">M1R53_07170</name>
</gene>